<organism evidence="1 2">
    <name type="scientific">Brachionus plicatilis</name>
    <name type="common">Marine rotifer</name>
    <name type="synonym">Brachionus muelleri</name>
    <dbReference type="NCBI Taxonomy" id="10195"/>
    <lineage>
        <taxon>Eukaryota</taxon>
        <taxon>Metazoa</taxon>
        <taxon>Spiralia</taxon>
        <taxon>Gnathifera</taxon>
        <taxon>Rotifera</taxon>
        <taxon>Eurotatoria</taxon>
        <taxon>Monogononta</taxon>
        <taxon>Pseudotrocha</taxon>
        <taxon>Ploima</taxon>
        <taxon>Brachionidae</taxon>
        <taxon>Brachionus</taxon>
    </lineage>
</organism>
<dbReference type="Proteomes" id="UP000276133">
    <property type="component" value="Unassembled WGS sequence"/>
</dbReference>
<protein>
    <submittedName>
        <fullName evidence="1">Uncharacterized protein</fullName>
    </submittedName>
</protein>
<name>A0A3M7S6K1_BRAPC</name>
<accession>A0A3M7S6K1</accession>
<gene>
    <name evidence="1" type="ORF">BpHYR1_010633</name>
</gene>
<sequence length="74" mass="8634">MGNKKVDHNLVCLLPPTFFLKEKSIAIYLRRRLLRGKAFNNLSVNFSFNKNEISAEYVKSKNFLFDLIILSIKN</sequence>
<keyword evidence="2" id="KW-1185">Reference proteome</keyword>
<comment type="caution">
    <text evidence="1">The sequence shown here is derived from an EMBL/GenBank/DDBJ whole genome shotgun (WGS) entry which is preliminary data.</text>
</comment>
<dbReference type="AlphaFoldDB" id="A0A3M7S6K1"/>
<evidence type="ECO:0000313" key="1">
    <source>
        <dbReference type="EMBL" id="RNA31464.1"/>
    </source>
</evidence>
<proteinExistence type="predicted"/>
<dbReference type="EMBL" id="REGN01001941">
    <property type="protein sequence ID" value="RNA31464.1"/>
    <property type="molecule type" value="Genomic_DNA"/>
</dbReference>
<reference evidence="1 2" key="1">
    <citation type="journal article" date="2018" name="Sci. Rep.">
        <title>Genomic signatures of local adaptation to the degree of environmental predictability in rotifers.</title>
        <authorList>
            <person name="Franch-Gras L."/>
            <person name="Hahn C."/>
            <person name="Garcia-Roger E.M."/>
            <person name="Carmona M.J."/>
            <person name="Serra M."/>
            <person name="Gomez A."/>
        </authorList>
    </citation>
    <scope>NUCLEOTIDE SEQUENCE [LARGE SCALE GENOMIC DNA]</scope>
    <source>
        <strain evidence="1">HYR1</strain>
    </source>
</reference>
<evidence type="ECO:0000313" key="2">
    <source>
        <dbReference type="Proteomes" id="UP000276133"/>
    </source>
</evidence>